<dbReference type="Proteomes" id="UP000199158">
    <property type="component" value="Unassembled WGS sequence"/>
</dbReference>
<evidence type="ECO:0000313" key="2">
    <source>
        <dbReference type="EMBL" id="SEM72242.1"/>
    </source>
</evidence>
<feature type="transmembrane region" description="Helical" evidence="1">
    <location>
        <begin position="46"/>
        <end position="68"/>
    </location>
</feature>
<dbReference type="OrthoDB" id="2991360at2"/>
<dbReference type="RefSeq" id="WP_092753094.1">
    <property type="nucleotide sequence ID" value="NZ_FOCG01000001.1"/>
</dbReference>
<protein>
    <submittedName>
        <fullName evidence="2">Uncharacterized protein</fullName>
    </submittedName>
</protein>
<name>A0A1H8ANA6_9FIRM</name>
<proteinExistence type="predicted"/>
<keyword evidence="1" id="KW-0472">Membrane</keyword>
<feature type="transmembrane region" description="Helical" evidence="1">
    <location>
        <begin position="118"/>
        <end position="138"/>
    </location>
</feature>
<reference evidence="2 3" key="1">
    <citation type="submission" date="2016-10" db="EMBL/GenBank/DDBJ databases">
        <authorList>
            <person name="de Groot N.N."/>
        </authorList>
    </citation>
    <scope>NUCLEOTIDE SEQUENCE [LARGE SCALE GENOMIC DNA]</scope>
    <source>
        <strain evidence="2 3">CGMCC 1.5070</strain>
    </source>
</reference>
<dbReference type="AlphaFoldDB" id="A0A1H8ANA6"/>
<feature type="transmembrane region" description="Helical" evidence="1">
    <location>
        <begin position="7"/>
        <end position="26"/>
    </location>
</feature>
<keyword evidence="3" id="KW-1185">Reference proteome</keyword>
<keyword evidence="1" id="KW-0812">Transmembrane</keyword>
<feature type="transmembrane region" description="Helical" evidence="1">
    <location>
        <begin position="89"/>
        <end position="112"/>
    </location>
</feature>
<keyword evidence="1" id="KW-1133">Transmembrane helix</keyword>
<dbReference type="EMBL" id="FOCG01000001">
    <property type="protein sequence ID" value="SEM72242.1"/>
    <property type="molecule type" value="Genomic_DNA"/>
</dbReference>
<sequence>MTKLKNWLKLGMVLILSVGISLSLFHCSYFDTKQIELLAPDFHYNAISMSAIIGGFLFTGISILISAIDKERIKRLWNNNYLDNLYRSAFIGMISNVITIISAFILLFIDFTYNIKQILIQVEIATLIIGIIFFAWCIKRLIFIISKLKD</sequence>
<gene>
    <name evidence="2" type="ORF">SAMN05216180_1451</name>
</gene>
<evidence type="ECO:0000256" key="1">
    <source>
        <dbReference type="SAM" id="Phobius"/>
    </source>
</evidence>
<organism evidence="2 3">
    <name type="scientific">Hydrogenoanaerobacterium saccharovorans</name>
    <dbReference type="NCBI Taxonomy" id="474960"/>
    <lineage>
        <taxon>Bacteria</taxon>
        <taxon>Bacillati</taxon>
        <taxon>Bacillota</taxon>
        <taxon>Clostridia</taxon>
        <taxon>Eubacteriales</taxon>
        <taxon>Oscillospiraceae</taxon>
        <taxon>Hydrogenoanaerobacterium</taxon>
    </lineage>
</organism>
<accession>A0A1H8ANA6</accession>
<evidence type="ECO:0000313" key="3">
    <source>
        <dbReference type="Proteomes" id="UP000199158"/>
    </source>
</evidence>
<dbReference type="STRING" id="474960.SAMN05216180_1451"/>